<proteinExistence type="predicted"/>
<name>A0ABD3XUE6_SINWO</name>
<keyword evidence="1" id="KW-0472">Membrane</keyword>
<keyword evidence="1" id="KW-0812">Transmembrane</keyword>
<evidence type="ECO:0000259" key="2">
    <source>
        <dbReference type="Pfam" id="PF04054"/>
    </source>
</evidence>
<evidence type="ECO:0000313" key="4">
    <source>
        <dbReference type="Proteomes" id="UP001634394"/>
    </source>
</evidence>
<dbReference type="PANTHER" id="PTHR13162:SF8">
    <property type="entry name" value="CCR4-NOT TRANSCRIPTION COMPLEX SUBUNIT 1"/>
    <property type="match status" value="1"/>
</dbReference>
<keyword evidence="4" id="KW-1185">Reference proteome</keyword>
<gene>
    <name evidence="3" type="ORF">ACJMK2_002118</name>
</gene>
<dbReference type="InterPro" id="IPR040398">
    <property type="entry name" value="Not1"/>
</dbReference>
<dbReference type="InterPro" id="IPR007196">
    <property type="entry name" value="CCR4-Not_Not1_C"/>
</dbReference>
<dbReference type="PANTHER" id="PTHR13162">
    <property type="entry name" value="CCR4-NOT TRANSCRIPTION COMPLEX"/>
    <property type="match status" value="1"/>
</dbReference>
<feature type="transmembrane region" description="Helical" evidence="1">
    <location>
        <begin position="281"/>
        <end position="302"/>
    </location>
</feature>
<keyword evidence="1" id="KW-1133">Transmembrane helix</keyword>
<dbReference type="AlphaFoldDB" id="A0ABD3XUE6"/>
<sequence>MTAESQDPEKRKIYAQRLIKHLRFAATADRDDCRRLSEGEFEFLLTGTFHHFPEVLCEHHYDFIDAMPPQWIEMRNIVSCAFQRNMQVPNPLTPGLNVAILPEMKLRPQFSPSYVKQVESMPFKKDLDSNLEIGTPVSIYHTVLSSILLNARSFDVPLINTIVFYVGTHAIDDFNSKDLNLSVNMIAQSSRQLILTAMCNQLTCPNSHTLYFSCLLQYLFSSVFGCKAHKEIASVILERLAFRPHPWGVLITTMELMKDPVFAFFTREFISSSPEIEIVTLPYGFSTFFLYTDLFLFFYKFVVLK</sequence>
<dbReference type="Pfam" id="PF04054">
    <property type="entry name" value="Not1"/>
    <property type="match status" value="1"/>
</dbReference>
<evidence type="ECO:0000256" key="1">
    <source>
        <dbReference type="SAM" id="Phobius"/>
    </source>
</evidence>
<dbReference type="Gene3D" id="1.25.40.800">
    <property type="match status" value="1"/>
</dbReference>
<feature type="domain" description="CCR4-Not complex component Not1 C-terminal" evidence="2">
    <location>
        <begin position="12"/>
        <end position="277"/>
    </location>
</feature>
<dbReference type="EMBL" id="JBJQND010000001">
    <property type="protein sequence ID" value="KAL3889790.1"/>
    <property type="molecule type" value="Genomic_DNA"/>
</dbReference>
<comment type="caution">
    <text evidence="3">The sequence shown here is derived from an EMBL/GenBank/DDBJ whole genome shotgun (WGS) entry which is preliminary data.</text>
</comment>
<dbReference type="Proteomes" id="UP001634394">
    <property type="component" value="Unassembled WGS sequence"/>
</dbReference>
<organism evidence="3 4">
    <name type="scientific">Sinanodonta woodiana</name>
    <name type="common">Chinese pond mussel</name>
    <name type="synonym">Anodonta woodiana</name>
    <dbReference type="NCBI Taxonomy" id="1069815"/>
    <lineage>
        <taxon>Eukaryota</taxon>
        <taxon>Metazoa</taxon>
        <taxon>Spiralia</taxon>
        <taxon>Lophotrochozoa</taxon>
        <taxon>Mollusca</taxon>
        <taxon>Bivalvia</taxon>
        <taxon>Autobranchia</taxon>
        <taxon>Heteroconchia</taxon>
        <taxon>Palaeoheterodonta</taxon>
        <taxon>Unionida</taxon>
        <taxon>Unionoidea</taxon>
        <taxon>Unionidae</taxon>
        <taxon>Unioninae</taxon>
        <taxon>Sinanodonta</taxon>
    </lineage>
</organism>
<reference evidence="3 4" key="1">
    <citation type="submission" date="2024-11" db="EMBL/GenBank/DDBJ databases">
        <title>Chromosome-level genome assembly of the freshwater bivalve Anodonta woodiana.</title>
        <authorList>
            <person name="Chen X."/>
        </authorList>
    </citation>
    <scope>NUCLEOTIDE SEQUENCE [LARGE SCALE GENOMIC DNA]</scope>
    <source>
        <strain evidence="3">MN2024</strain>
        <tissue evidence="3">Gills</tissue>
    </source>
</reference>
<dbReference type="Gene3D" id="1.25.40.790">
    <property type="match status" value="1"/>
</dbReference>
<protein>
    <recommendedName>
        <fullName evidence="2">CCR4-Not complex component Not1 C-terminal domain-containing protein</fullName>
    </recommendedName>
</protein>
<accession>A0ABD3XUE6</accession>
<evidence type="ECO:0000313" key="3">
    <source>
        <dbReference type="EMBL" id="KAL3889790.1"/>
    </source>
</evidence>